<keyword evidence="3 6" id="KW-0418">Kinase</keyword>
<keyword evidence="7" id="KW-1185">Reference proteome</keyword>
<evidence type="ECO:0000259" key="4">
    <source>
        <dbReference type="Pfam" id="PF00370"/>
    </source>
</evidence>
<dbReference type="AlphaFoldDB" id="A0A6N7LUC1"/>
<dbReference type="InterPro" id="IPR018484">
    <property type="entry name" value="FGGY_N"/>
</dbReference>
<evidence type="ECO:0000256" key="2">
    <source>
        <dbReference type="ARBA" id="ARBA00022679"/>
    </source>
</evidence>
<dbReference type="Pfam" id="PF00370">
    <property type="entry name" value="FGGY_N"/>
    <property type="match status" value="1"/>
</dbReference>
<dbReference type="Gene3D" id="3.30.420.40">
    <property type="match status" value="2"/>
</dbReference>
<comment type="caution">
    <text evidence="6">The sequence shown here is derived from an EMBL/GenBank/DDBJ whole genome shotgun (WGS) entry which is preliminary data.</text>
</comment>
<dbReference type="PANTHER" id="PTHR43095">
    <property type="entry name" value="SUGAR KINASE"/>
    <property type="match status" value="1"/>
</dbReference>
<feature type="domain" description="Carbohydrate kinase FGGY C-terminal" evidence="5">
    <location>
        <begin position="263"/>
        <end position="458"/>
    </location>
</feature>
<dbReference type="GO" id="GO:0016301">
    <property type="term" value="F:kinase activity"/>
    <property type="evidence" value="ECO:0007669"/>
    <property type="project" value="UniProtKB-KW"/>
</dbReference>
<dbReference type="PANTHER" id="PTHR43095:SF5">
    <property type="entry name" value="XYLULOSE KINASE"/>
    <property type="match status" value="1"/>
</dbReference>
<evidence type="ECO:0000256" key="1">
    <source>
        <dbReference type="ARBA" id="ARBA00009156"/>
    </source>
</evidence>
<evidence type="ECO:0000259" key="5">
    <source>
        <dbReference type="Pfam" id="PF02782"/>
    </source>
</evidence>
<dbReference type="GO" id="GO:0005975">
    <property type="term" value="P:carbohydrate metabolic process"/>
    <property type="evidence" value="ECO:0007669"/>
    <property type="project" value="InterPro"/>
</dbReference>
<dbReference type="InterPro" id="IPR050406">
    <property type="entry name" value="FGGY_Carb_Kinase"/>
</dbReference>
<dbReference type="PIRSF" id="PIRSF000538">
    <property type="entry name" value="GlpK"/>
    <property type="match status" value="1"/>
</dbReference>
<dbReference type="InterPro" id="IPR000577">
    <property type="entry name" value="Carb_kinase_FGGY"/>
</dbReference>
<evidence type="ECO:0000313" key="6">
    <source>
        <dbReference type="EMBL" id="MQX54027.1"/>
    </source>
</evidence>
<keyword evidence="2" id="KW-0808">Transferase</keyword>
<name>A0A6N7LUC1_9GAMM</name>
<gene>
    <name evidence="6" type="ORF">GFN93_12270</name>
</gene>
<dbReference type="InterPro" id="IPR043129">
    <property type="entry name" value="ATPase_NBD"/>
</dbReference>
<dbReference type="InterPro" id="IPR018485">
    <property type="entry name" value="FGGY_C"/>
</dbReference>
<dbReference type="Proteomes" id="UP000469421">
    <property type="component" value="Unassembled WGS sequence"/>
</dbReference>
<dbReference type="SUPFAM" id="SSF53067">
    <property type="entry name" value="Actin-like ATPase domain"/>
    <property type="match status" value="2"/>
</dbReference>
<proteinExistence type="inferred from homology"/>
<organism evidence="6 7">
    <name type="scientific">Alcanivorax sediminis</name>
    <dbReference type="NCBI Taxonomy" id="2663008"/>
    <lineage>
        <taxon>Bacteria</taxon>
        <taxon>Pseudomonadati</taxon>
        <taxon>Pseudomonadota</taxon>
        <taxon>Gammaproteobacteria</taxon>
        <taxon>Oceanospirillales</taxon>
        <taxon>Alcanivoracaceae</taxon>
        <taxon>Alcanivorax</taxon>
    </lineage>
</organism>
<feature type="domain" description="Carbohydrate kinase FGGY N-terminal" evidence="4">
    <location>
        <begin position="6"/>
        <end position="253"/>
    </location>
</feature>
<evidence type="ECO:0000256" key="3">
    <source>
        <dbReference type="ARBA" id="ARBA00022777"/>
    </source>
</evidence>
<comment type="similarity">
    <text evidence="1">Belongs to the FGGY kinase family.</text>
</comment>
<dbReference type="Pfam" id="PF02782">
    <property type="entry name" value="FGGY_C"/>
    <property type="match status" value="1"/>
</dbReference>
<dbReference type="CDD" id="cd07779">
    <property type="entry name" value="ASKHA_NBD_FGGY_YgcE-like"/>
    <property type="match status" value="1"/>
</dbReference>
<sequence>MEAPLFLALDQGTQSSRAMLFDAAGELVAKAQRHIEPYVARQPGWAEQDADYFWEELGQACQALWLEFPELKARVVGVSLTTQRASVVCLDSRKKPLRPVIIWLDQRRAARPPELPLWLSAPVKLLGQGETLRQFQSKAECNWLAEDEPDIWSRTTHFLLLSGYLNYRLTGEIRDCTAAQVGYIPYDYKRSQWAASHDMKWKALRIRPDQLPELVAPGEQIGRITEKSSRHTGIPQGLPVIASGADKACEVLGSGAFSPEIGNLSYGTTATFNTCNARYVEPIPFVPAYGAAVPDRFNSEIIVQRGYWMVNWFKREFAREEVDRAEQLGVSPESLFESFLTETPPGAMGLTLQPFWNPGVRIPGPEAKGAIVGFGDVHTRAHLYRAIIEGIAYALREGKERLEKRNGVKVTHLKVSGGGSQSDVIMQITADIFGIPAERPHTSETSGLGAAINIAVAMGIHHDHQAAVHAMTRPGARFMPRPEYARTYDKLYRHVYQRLYPQLAPLYRSIRRITGYPAR</sequence>
<dbReference type="EMBL" id="WIRE01000001">
    <property type="protein sequence ID" value="MQX54027.1"/>
    <property type="molecule type" value="Genomic_DNA"/>
</dbReference>
<protein>
    <submittedName>
        <fullName evidence="6">Carbohydrate kinase</fullName>
    </submittedName>
</protein>
<reference evidence="6 7" key="1">
    <citation type="submission" date="2019-10" db="EMBL/GenBank/DDBJ databases">
        <title>Alcanivorax sp.PA15-N-34 draft genome sequence.</title>
        <authorList>
            <person name="Liao X."/>
            <person name="Shao Z."/>
        </authorList>
    </citation>
    <scope>NUCLEOTIDE SEQUENCE [LARGE SCALE GENOMIC DNA]</scope>
    <source>
        <strain evidence="6 7">PA15-N-34</strain>
    </source>
</reference>
<dbReference type="RefSeq" id="WP_153501352.1">
    <property type="nucleotide sequence ID" value="NZ_WIRE01000001.1"/>
</dbReference>
<accession>A0A6N7LUC1</accession>
<evidence type="ECO:0000313" key="7">
    <source>
        <dbReference type="Proteomes" id="UP000469421"/>
    </source>
</evidence>